<dbReference type="PROSITE" id="PS50052">
    <property type="entry name" value="GUANYLATE_KINASE_2"/>
    <property type="match status" value="1"/>
</dbReference>
<evidence type="ECO:0000256" key="3">
    <source>
        <dbReference type="ARBA" id="ARBA00022679"/>
    </source>
</evidence>
<evidence type="ECO:0000313" key="7">
    <source>
        <dbReference type="EMBL" id="KYH33973.1"/>
    </source>
</evidence>
<dbReference type="PANTHER" id="PTHR23117:SF13">
    <property type="entry name" value="GUANYLATE KINASE"/>
    <property type="match status" value="1"/>
</dbReference>
<dbReference type="Proteomes" id="UP000075531">
    <property type="component" value="Unassembled WGS sequence"/>
</dbReference>
<dbReference type="EC" id="2.7.4.8" evidence="7"/>
<comment type="function">
    <text evidence="1">Essential for recycling GMP and indirectly, cGMP.</text>
</comment>
<comment type="caution">
    <text evidence="7">The sequence shown here is derived from an EMBL/GenBank/DDBJ whole genome shotgun (WGS) entry which is preliminary data.</text>
</comment>
<dbReference type="InterPro" id="IPR027417">
    <property type="entry name" value="P-loop_NTPase"/>
</dbReference>
<reference evidence="7 8" key="1">
    <citation type="submission" date="2016-02" db="EMBL/GenBank/DDBJ databases">
        <title>Genome sequence of Clostridium tepidiprofundi DSM 19306.</title>
        <authorList>
            <person name="Poehlein A."/>
            <person name="Daniel R."/>
        </authorList>
    </citation>
    <scope>NUCLEOTIDE SEQUENCE [LARGE SCALE GENOMIC DNA]</scope>
    <source>
        <strain evidence="7 8">DSM 19306</strain>
    </source>
</reference>
<gene>
    <name evidence="7" type="primary">gmk_2</name>
    <name evidence="7" type="ORF">CLTEP_21100</name>
</gene>
<protein>
    <submittedName>
        <fullName evidence="7">Guanylate kinase</fullName>
        <ecNumber evidence="7">2.7.4.8</ecNumber>
    </submittedName>
</protein>
<evidence type="ECO:0000256" key="1">
    <source>
        <dbReference type="ARBA" id="ARBA00003531"/>
    </source>
</evidence>
<evidence type="ECO:0000256" key="4">
    <source>
        <dbReference type="ARBA" id="ARBA00022777"/>
    </source>
</evidence>
<dbReference type="Pfam" id="PF00625">
    <property type="entry name" value="Guanylate_kin"/>
    <property type="match status" value="1"/>
</dbReference>
<keyword evidence="3 7" id="KW-0808">Transferase</keyword>
<evidence type="ECO:0000313" key="8">
    <source>
        <dbReference type="Proteomes" id="UP000075531"/>
    </source>
</evidence>
<proteinExistence type="inferred from homology"/>
<dbReference type="PATRIC" id="fig|1121338.3.peg.2204"/>
<keyword evidence="4 7" id="KW-0418">Kinase</keyword>
<dbReference type="InterPro" id="IPR008145">
    <property type="entry name" value="GK/Ca_channel_bsu"/>
</dbReference>
<dbReference type="RefSeq" id="WP_066826507.1">
    <property type="nucleotide sequence ID" value="NZ_LTBA01000031.1"/>
</dbReference>
<dbReference type="AlphaFoldDB" id="A0A151B2F8"/>
<dbReference type="InterPro" id="IPR008144">
    <property type="entry name" value="Guanylate_kin-like_dom"/>
</dbReference>
<dbReference type="GO" id="GO:0005829">
    <property type="term" value="C:cytosol"/>
    <property type="evidence" value="ECO:0007669"/>
    <property type="project" value="TreeGrafter"/>
</dbReference>
<evidence type="ECO:0000256" key="2">
    <source>
        <dbReference type="ARBA" id="ARBA00005790"/>
    </source>
</evidence>
<dbReference type="SMART" id="SM00072">
    <property type="entry name" value="GuKc"/>
    <property type="match status" value="1"/>
</dbReference>
<organism evidence="7 8">
    <name type="scientific">Clostridium tepidiprofundi DSM 19306</name>
    <dbReference type="NCBI Taxonomy" id="1121338"/>
    <lineage>
        <taxon>Bacteria</taxon>
        <taxon>Bacillati</taxon>
        <taxon>Bacillota</taxon>
        <taxon>Clostridia</taxon>
        <taxon>Eubacteriales</taxon>
        <taxon>Clostridiaceae</taxon>
        <taxon>Clostridium</taxon>
    </lineage>
</organism>
<dbReference type="GO" id="GO:0004385">
    <property type="term" value="F:GMP kinase activity"/>
    <property type="evidence" value="ECO:0007669"/>
    <property type="project" value="UniProtKB-EC"/>
</dbReference>
<dbReference type="PANTHER" id="PTHR23117">
    <property type="entry name" value="GUANYLATE KINASE-RELATED"/>
    <property type="match status" value="1"/>
</dbReference>
<evidence type="ECO:0000259" key="6">
    <source>
        <dbReference type="PROSITE" id="PS50052"/>
    </source>
</evidence>
<dbReference type="STRING" id="1121338.CLTEP_21100"/>
<dbReference type="SUPFAM" id="SSF52540">
    <property type="entry name" value="P-loop containing nucleoside triphosphate hydrolases"/>
    <property type="match status" value="1"/>
</dbReference>
<evidence type="ECO:0000256" key="5">
    <source>
        <dbReference type="ARBA" id="ARBA00048594"/>
    </source>
</evidence>
<keyword evidence="8" id="KW-1185">Reference proteome</keyword>
<sequence>MGEELIIISGPSGGGKTAIVEELVRKNSGVFERVVTTTTRKRRKNEDEYIYLSKEEFERLIEEDAFLEHNKFMDNMYGVLKESIETIMEKNKVPILIVDVNGYQKVIKHYESKAIFLIPGTARQQYNQIKQRNKNCNDDEIINRMNISLHELKYINLYDYIVENQVLEEAYKEVEQIIYKGTREKDIYCENELLIEKYKNSLEKFLMECCLA</sequence>
<accession>A0A151B2F8</accession>
<comment type="similarity">
    <text evidence="2">Belongs to the guanylate kinase family.</text>
</comment>
<comment type="catalytic activity">
    <reaction evidence="5">
        <text>GMP + ATP = GDP + ADP</text>
        <dbReference type="Rhea" id="RHEA:20780"/>
        <dbReference type="ChEBI" id="CHEBI:30616"/>
        <dbReference type="ChEBI" id="CHEBI:58115"/>
        <dbReference type="ChEBI" id="CHEBI:58189"/>
        <dbReference type="ChEBI" id="CHEBI:456216"/>
        <dbReference type="EC" id="2.7.4.8"/>
    </reaction>
</comment>
<dbReference type="Gene3D" id="3.40.50.300">
    <property type="entry name" value="P-loop containing nucleotide triphosphate hydrolases"/>
    <property type="match status" value="1"/>
</dbReference>
<dbReference type="EMBL" id="LTBA01000031">
    <property type="protein sequence ID" value="KYH33973.1"/>
    <property type="molecule type" value="Genomic_DNA"/>
</dbReference>
<dbReference type="OrthoDB" id="9808150at2"/>
<dbReference type="CDD" id="cd00071">
    <property type="entry name" value="GMPK"/>
    <property type="match status" value="1"/>
</dbReference>
<name>A0A151B2F8_9CLOT</name>
<feature type="domain" description="Guanylate kinase-like" evidence="6">
    <location>
        <begin position="3"/>
        <end position="179"/>
    </location>
</feature>